<evidence type="ECO:0000313" key="2">
    <source>
        <dbReference type="EMBL" id="SHI01878.1"/>
    </source>
</evidence>
<dbReference type="STRING" id="299255.SAMN02745129_3595"/>
<feature type="domain" description="HD" evidence="1">
    <location>
        <begin position="28"/>
        <end position="132"/>
    </location>
</feature>
<dbReference type="PROSITE" id="PS51831">
    <property type="entry name" value="HD"/>
    <property type="match status" value="1"/>
</dbReference>
<dbReference type="PANTHER" id="PTHR33594:SF1">
    <property type="entry name" value="HD_PDEASE DOMAIN-CONTAINING PROTEIN"/>
    <property type="match status" value="1"/>
</dbReference>
<dbReference type="InterPro" id="IPR006674">
    <property type="entry name" value="HD_domain"/>
</dbReference>
<gene>
    <name evidence="2" type="ORF">SAMN02745129_3595</name>
</gene>
<dbReference type="AlphaFoldDB" id="A0A1M5XQS0"/>
<keyword evidence="3" id="KW-1185">Reference proteome</keyword>
<dbReference type="InterPro" id="IPR003607">
    <property type="entry name" value="HD/PDEase_dom"/>
</dbReference>
<dbReference type="CDD" id="cd00077">
    <property type="entry name" value="HDc"/>
    <property type="match status" value="1"/>
</dbReference>
<dbReference type="PANTHER" id="PTHR33594">
    <property type="entry name" value="SUPERFAMILY HYDROLASE, PUTATIVE (AFU_ORTHOLOGUE AFUA_1G03035)-RELATED"/>
    <property type="match status" value="1"/>
</dbReference>
<dbReference type="Proteomes" id="UP000184268">
    <property type="component" value="Unassembled WGS sequence"/>
</dbReference>
<dbReference type="SMART" id="SM00471">
    <property type="entry name" value="HDc"/>
    <property type="match status" value="1"/>
</dbReference>
<dbReference type="RefSeq" id="WP_067659771.1">
    <property type="nucleotide sequence ID" value="NZ_FQXG01000006.1"/>
</dbReference>
<dbReference type="SUPFAM" id="SSF109604">
    <property type="entry name" value="HD-domain/PDEase-like"/>
    <property type="match status" value="1"/>
</dbReference>
<dbReference type="Gene3D" id="1.10.3210.50">
    <property type="match status" value="1"/>
</dbReference>
<dbReference type="EMBL" id="FQXG01000006">
    <property type="protein sequence ID" value="SHI01878.1"/>
    <property type="molecule type" value="Genomic_DNA"/>
</dbReference>
<name>A0A1M5XQS0_9GAMM</name>
<dbReference type="Pfam" id="PF01966">
    <property type="entry name" value="HD"/>
    <property type="match status" value="1"/>
</dbReference>
<accession>A0A1M5XQS0</accession>
<sequence length="215" mass="24026">MTPKHFDAQWQQRCRHWAEAAGEDGAHDLAHIERVVTLAQQLALEEGADLDVVLPAAWLHDVVLIDKRDPRRSQASVLAADKAIELLRQHGYPTELLPAIHHAIASHSWSAGIPPETLEARVVQDADRLDALGAIGLARCLMLGGQFGNRLYHSADPFADNRELDDSRFCLDHFSVKLQHLAPQMSTPAGRAEGQRRWDYMQHFIDTLRAELGQS</sequence>
<dbReference type="OrthoDB" id="9797344at2"/>
<evidence type="ECO:0000259" key="1">
    <source>
        <dbReference type="PROSITE" id="PS51831"/>
    </source>
</evidence>
<protein>
    <recommendedName>
        <fullName evidence="1">HD domain-containing protein</fullName>
    </recommendedName>
</protein>
<reference evidence="2 3" key="1">
    <citation type="submission" date="2016-11" db="EMBL/GenBank/DDBJ databases">
        <authorList>
            <person name="Jaros S."/>
            <person name="Januszkiewicz K."/>
            <person name="Wedrychowicz H."/>
        </authorList>
    </citation>
    <scope>NUCLEOTIDE SEQUENCE [LARGE SCALE GENOMIC DNA]</scope>
    <source>
        <strain evidence="2 3">DSM 16917</strain>
    </source>
</reference>
<proteinExistence type="predicted"/>
<evidence type="ECO:0000313" key="3">
    <source>
        <dbReference type="Proteomes" id="UP000184268"/>
    </source>
</evidence>
<organism evidence="2 3">
    <name type="scientific">Ferrimonas marina</name>
    <dbReference type="NCBI Taxonomy" id="299255"/>
    <lineage>
        <taxon>Bacteria</taxon>
        <taxon>Pseudomonadati</taxon>
        <taxon>Pseudomonadota</taxon>
        <taxon>Gammaproteobacteria</taxon>
        <taxon>Alteromonadales</taxon>
        <taxon>Ferrimonadaceae</taxon>
        <taxon>Ferrimonas</taxon>
    </lineage>
</organism>